<keyword evidence="1" id="KW-0732">Signal</keyword>
<dbReference type="Gene3D" id="2.60.40.4070">
    <property type="match status" value="1"/>
</dbReference>
<organism evidence="3">
    <name type="scientific">Eiseniibacteriota bacterium</name>
    <dbReference type="NCBI Taxonomy" id="2212470"/>
    <lineage>
        <taxon>Bacteria</taxon>
        <taxon>Candidatus Eiseniibacteriota</taxon>
    </lineage>
</organism>
<comment type="caution">
    <text evidence="3">The sequence shown here is derived from an EMBL/GenBank/DDBJ whole genome shotgun (WGS) entry which is preliminary data.</text>
</comment>
<dbReference type="EMBL" id="DSQF01000012">
    <property type="protein sequence ID" value="HGZ42754.1"/>
    <property type="molecule type" value="Genomic_DNA"/>
</dbReference>
<sequence>MRPAAPFLMACALLAGAGLAPPDARAAYAVRGFVLGNGATPGEGAASAGRRLFGTAGQPVVGASAGAARELCHGFWCVGGAQVVSVEDPAPSGPGGSRLPAALAFGAPRPNPARDAARFAVDLPRAARVELAILDVQGRRVRTVDPGALDAGFHALGWDGRDEGGRAADSGVYFARLAVDGVPVGVRRFVLRR</sequence>
<feature type="signal peptide" evidence="1">
    <location>
        <begin position="1"/>
        <end position="26"/>
    </location>
</feature>
<evidence type="ECO:0000256" key="1">
    <source>
        <dbReference type="SAM" id="SignalP"/>
    </source>
</evidence>
<gene>
    <name evidence="3" type="ORF">ENR23_04880</name>
</gene>
<reference evidence="3" key="1">
    <citation type="journal article" date="2020" name="mSystems">
        <title>Genome- and Community-Level Interaction Insights into Carbon Utilization and Element Cycling Functions of Hydrothermarchaeota in Hydrothermal Sediment.</title>
        <authorList>
            <person name="Zhou Z."/>
            <person name="Liu Y."/>
            <person name="Xu W."/>
            <person name="Pan J."/>
            <person name="Luo Z.H."/>
            <person name="Li M."/>
        </authorList>
    </citation>
    <scope>NUCLEOTIDE SEQUENCE [LARGE SCALE GENOMIC DNA]</scope>
    <source>
        <strain evidence="3">SpSt-381</strain>
    </source>
</reference>
<evidence type="ECO:0000313" key="3">
    <source>
        <dbReference type="EMBL" id="HGZ42754.1"/>
    </source>
</evidence>
<name>A0A832I384_UNCEI</name>
<dbReference type="AlphaFoldDB" id="A0A832I384"/>
<protein>
    <recommendedName>
        <fullName evidence="2">FlgD/Vpr Ig-like domain-containing protein</fullName>
    </recommendedName>
</protein>
<dbReference type="InterPro" id="IPR025965">
    <property type="entry name" value="FlgD/Vpr_Ig-like"/>
</dbReference>
<feature type="chain" id="PRO_5033066408" description="FlgD/Vpr Ig-like domain-containing protein" evidence="1">
    <location>
        <begin position="27"/>
        <end position="193"/>
    </location>
</feature>
<accession>A0A832I384</accession>
<evidence type="ECO:0000259" key="2">
    <source>
        <dbReference type="Pfam" id="PF13860"/>
    </source>
</evidence>
<proteinExistence type="predicted"/>
<feature type="domain" description="FlgD/Vpr Ig-like" evidence="2">
    <location>
        <begin position="116"/>
        <end position="174"/>
    </location>
</feature>
<dbReference type="Pfam" id="PF13860">
    <property type="entry name" value="FlgD_ig"/>
    <property type="match status" value="1"/>
</dbReference>